<evidence type="ECO:0000313" key="2">
    <source>
        <dbReference type="Proteomes" id="UP000821865"/>
    </source>
</evidence>
<dbReference type="EMBL" id="CM023471">
    <property type="protein sequence ID" value="KAH7967228.1"/>
    <property type="molecule type" value="Genomic_DNA"/>
</dbReference>
<dbReference type="Proteomes" id="UP000821865">
    <property type="component" value="Chromosome 2"/>
</dbReference>
<proteinExistence type="predicted"/>
<organism evidence="1 2">
    <name type="scientific">Dermacentor silvarum</name>
    <name type="common">Tick</name>
    <dbReference type="NCBI Taxonomy" id="543639"/>
    <lineage>
        <taxon>Eukaryota</taxon>
        <taxon>Metazoa</taxon>
        <taxon>Ecdysozoa</taxon>
        <taxon>Arthropoda</taxon>
        <taxon>Chelicerata</taxon>
        <taxon>Arachnida</taxon>
        <taxon>Acari</taxon>
        <taxon>Parasitiformes</taxon>
        <taxon>Ixodida</taxon>
        <taxon>Ixodoidea</taxon>
        <taxon>Ixodidae</taxon>
        <taxon>Rhipicephalinae</taxon>
        <taxon>Dermacentor</taxon>
    </lineage>
</organism>
<protein>
    <submittedName>
        <fullName evidence="1">Uncharacterized protein</fullName>
    </submittedName>
</protein>
<evidence type="ECO:0000313" key="1">
    <source>
        <dbReference type="EMBL" id="KAH7967228.1"/>
    </source>
</evidence>
<keyword evidence="2" id="KW-1185">Reference proteome</keyword>
<gene>
    <name evidence="1" type="ORF">HPB49_023656</name>
</gene>
<comment type="caution">
    <text evidence="1">The sequence shown here is derived from an EMBL/GenBank/DDBJ whole genome shotgun (WGS) entry which is preliminary data.</text>
</comment>
<name>A0ACB8DGV8_DERSI</name>
<reference evidence="1" key="1">
    <citation type="submission" date="2020-05" db="EMBL/GenBank/DDBJ databases">
        <title>Large-scale comparative analyses of tick genomes elucidate their genetic diversity and vector capacities.</title>
        <authorList>
            <person name="Jia N."/>
            <person name="Wang J."/>
            <person name="Shi W."/>
            <person name="Du L."/>
            <person name="Sun Y."/>
            <person name="Zhan W."/>
            <person name="Jiang J."/>
            <person name="Wang Q."/>
            <person name="Zhang B."/>
            <person name="Ji P."/>
            <person name="Sakyi L.B."/>
            <person name="Cui X."/>
            <person name="Yuan T."/>
            <person name="Jiang B."/>
            <person name="Yang W."/>
            <person name="Lam T.T.-Y."/>
            <person name="Chang Q."/>
            <person name="Ding S."/>
            <person name="Wang X."/>
            <person name="Zhu J."/>
            <person name="Ruan X."/>
            <person name="Zhao L."/>
            <person name="Wei J."/>
            <person name="Que T."/>
            <person name="Du C."/>
            <person name="Cheng J."/>
            <person name="Dai P."/>
            <person name="Han X."/>
            <person name="Huang E."/>
            <person name="Gao Y."/>
            <person name="Liu J."/>
            <person name="Shao H."/>
            <person name="Ye R."/>
            <person name="Li L."/>
            <person name="Wei W."/>
            <person name="Wang X."/>
            <person name="Wang C."/>
            <person name="Yang T."/>
            <person name="Huo Q."/>
            <person name="Li W."/>
            <person name="Guo W."/>
            <person name="Chen H."/>
            <person name="Zhou L."/>
            <person name="Ni X."/>
            <person name="Tian J."/>
            <person name="Zhou Y."/>
            <person name="Sheng Y."/>
            <person name="Liu T."/>
            <person name="Pan Y."/>
            <person name="Xia L."/>
            <person name="Li J."/>
            <person name="Zhao F."/>
            <person name="Cao W."/>
        </authorList>
    </citation>
    <scope>NUCLEOTIDE SEQUENCE</scope>
    <source>
        <strain evidence="1">Dsil-2018</strain>
    </source>
</reference>
<sequence length="1349" mass="142075">MPKPRLHASHREHREQGESSLEKKSPKDPHRHHHQKKTDVKDKAAVLVHETSSRGQSLLGGAISGPTRSVHDCCGTYTVQYVSGGVRRQAELKVPVLQLMDVIAGEIRVMTSSQLPGEDSKAKQQNAAPVCLKHKVPAASDTKPIPVRVTRNHSPPFCKAGLACKRLQKKVAPKENRLQALQQQEIYEDVSDVPLEEYCDASGSADSTQANVSTGAAVNKPCQPPHKQHKGAPLEKGAAVNKPGQPPHKKHKGAPLEDYEDISDTPLDEYDPSDKPVQSASVADVTNGKVAKAHGKIVGSKPGDSTSKKLAPSSKVLVNKAEKKGPPEAQSSVRTSAAEVQPNEAKSKLTSKPSASSASGKDMVEKRAVKRPGMPCKDHDTKRVKIDADAAEDKTEPGAGTAQKSNSGSSLTKKASLAKPASKLSPCAKNITATCGLKETSTTKLKVGVTETVAKINTATSSVEKKNCLQALNKAEPDNLVKKPMSCGKSSSDVSTSNISRKVHVSSAPKTAKDVTETKVKHASEGAHGNSTPSVTKKVLPSKLEKKPASSMKGNSDIPACKSSCSSTPTKDSITAKIVKSVTGEKVSPSVTKKALPSKPVSSHKGSLDVAKSSSQSISTKAALSTPKPVNDKAKVKPVNDSAKLKVSSSTHVSTMAKEASSKLAKRPVSSANTTSEASAAASTKALKSAKETQSSDTAAKVDKKPQSDLKSEHIKHANDSGSFSNKGAVKNVNASGSKTKQCSRTVAPAKDTLERKPPTCSASSTEVKISRCKLFSKRKSPERSSSSQIQAAAGRLKSAPECDGNKQQGTPETLAAKQTEQVPKAVKTQPTESTESSLSVPDSAKTTSPSSTSKGLCESKIQNCHSSNILKVNAAEVTGEQSSLQHYTVYKASPKATEVLTEAVAPTKDHVSKGPTSDIADTVSETAPYGTDSTDKDKSYLQNSCVPAVQEVLAEALDQNATLVVASQDVEAHVAGCVEDLDIGSEVKCQDACPAKNESTIHQDDGHKLQQDPSDTAGQSQKFTVLTATPDGTFPGESTVNSTYHPFGQQDKNTSQDPASNSFGADKQGAHGVNSSTRLASQAGLQQIDQKRVALLPKPLCDAKVAKEVCDSAPLEVCESSANKVPKTTIVATLKLNGEVAMGTENRDSCSSIAARGSFQESEEPTSSPILPQQDDAAEYLSPRPTGEKENNEKCIGTCHPATDKVLRQPAEDSGAVFQEEEWISDTVAELPQKLHGEVADTKNDSNEGCKNSDQVQAQKPSTASSPMIELGLAVSQRLLDTTVGGGSDSDHQQKEALKNALAQEPQGNVISAASSLRPDTDGEKSDGGNAFPASKSGSQHSRYQELT</sequence>
<accession>A0ACB8DGV8</accession>